<evidence type="ECO:0000313" key="1">
    <source>
        <dbReference type="EMBL" id="MPM96734.1"/>
    </source>
</evidence>
<dbReference type="EMBL" id="VSSQ01043086">
    <property type="protein sequence ID" value="MPM96734.1"/>
    <property type="molecule type" value="Genomic_DNA"/>
</dbReference>
<accession>A0A645E4N4</accession>
<organism evidence="1">
    <name type="scientific">bioreactor metagenome</name>
    <dbReference type="NCBI Taxonomy" id="1076179"/>
    <lineage>
        <taxon>unclassified sequences</taxon>
        <taxon>metagenomes</taxon>
        <taxon>ecological metagenomes</taxon>
    </lineage>
</organism>
<sequence length="46" mass="5464">MDDEIGRKQIDCIQEFVLGGWCEIHAQLLHFHIAFRIPIDDFMNTF</sequence>
<comment type="caution">
    <text evidence="1">The sequence shown here is derived from an EMBL/GenBank/DDBJ whole genome shotgun (WGS) entry which is preliminary data.</text>
</comment>
<gene>
    <name evidence="1" type="ORF">SDC9_143899</name>
</gene>
<dbReference type="AlphaFoldDB" id="A0A645E4N4"/>
<reference evidence="1" key="1">
    <citation type="submission" date="2019-08" db="EMBL/GenBank/DDBJ databases">
        <authorList>
            <person name="Kucharzyk K."/>
            <person name="Murdoch R.W."/>
            <person name="Higgins S."/>
            <person name="Loffler F."/>
        </authorList>
    </citation>
    <scope>NUCLEOTIDE SEQUENCE</scope>
</reference>
<proteinExistence type="predicted"/>
<name>A0A645E4N4_9ZZZZ</name>
<protein>
    <submittedName>
        <fullName evidence="1">Uncharacterized protein</fullName>
    </submittedName>
</protein>